<proteinExistence type="predicted"/>
<feature type="transmembrane region" description="Helical" evidence="8">
    <location>
        <begin position="45"/>
        <end position="67"/>
    </location>
</feature>
<dbReference type="NCBIfam" id="TIGR04178">
    <property type="entry name" value="exo_archaeo"/>
    <property type="match status" value="1"/>
</dbReference>
<feature type="transmembrane region" description="Helical" evidence="8">
    <location>
        <begin position="79"/>
        <end position="102"/>
    </location>
</feature>
<keyword evidence="6 8" id="KW-1133">Transmembrane helix</keyword>
<name>A0A1F6CQZ5_HANXR</name>
<evidence type="ECO:0000313" key="9">
    <source>
        <dbReference type="EMBL" id="OGG51527.1"/>
    </source>
</evidence>
<protein>
    <recommendedName>
        <fullName evidence="11">Exosortase H</fullName>
    </recommendedName>
</protein>
<organism evidence="9 10">
    <name type="scientific">Handelsmanbacteria sp. (strain RIFCSPLOWO2_12_FULL_64_10)</name>
    <dbReference type="NCBI Taxonomy" id="1817868"/>
    <lineage>
        <taxon>Bacteria</taxon>
        <taxon>Candidatus Handelsmaniibacteriota</taxon>
    </lineage>
</organism>
<keyword evidence="5" id="KW-0378">Hydrolase</keyword>
<gene>
    <name evidence="9" type="ORF">A3F84_28630</name>
</gene>
<dbReference type="EMBL" id="MFKF01000181">
    <property type="protein sequence ID" value="OGG51527.1"/>
    <property type="molecule type" value="Genomic_DNA"/>
</dbReference>
<comment type="subcellular location">
    <subcellularLocation>
        <location evidence="1">Cell membrane</location>
        <topology evidence="1">Multi-pass membrane protein</topology>
    </subcellularLocation>
</comment>
<sequence length="181" mass="20154">MLKRVLSRNRKAVKFGLAFVGYLAALALIFESFDGAFARLYLRPTSIVAFFLLKYLGVEASLSFANLSEGFCDLLFHAITYRITHSCAGIFTCLIFVAGVLAYPVSLGQKFRGLLVGIPVFFVFGTMRLALMGFVAATAPDYIPLFHRYVMVMVGVGVALFLWMWWVDETVRPQTSRSLPA</sequence>
<keyword evidence="4 8" id="KW-0812">Transmembrane</keyword>
<accession>A0A1F6CQZ5</accession>
<evidence type="ECO:0000313" key="10">
    <source>
        <dbReference type="Proteomes" id="UP000178606"/>
    </source>
</evidence>
<dbReference type="InterPro" id="IPR026392">
    <property type="entry name" value="Exo/Archaeosortase_dom"/>
</dbReference>
<dbReference type="GO" id="GO:0005886">
    <property type="term" value="C:plasma membrane"/>
    <property type="evidence" value="ECO:0007669"/>
    <property type="project" value="UniProtKB-SubCell"/>
</dbReference>
<comment type="caution">
    <text evidence="9">The sequence shown here is derived from an EMBL/GenBank/DDBJ whole genome shotgun (WGS) entry which is preliminary data.</text>
</comment>
<keyword evidence="3" id="KW-0645">Protease</keyword>
<evidence type="ECO:0000256" key="4">
    <source>
        <dbReference type="ARBA" id="ARBA00022692"/>
    </source>
</evidence>
<evidence type="ECO:0000256" key="5">
    <source>
        <dbReference type="ARBA" id="ARBA00022801"/>
    </source>
</evidence>
<evidence type="ECO:0000256" key="6">
    <source>
        <dbReference type="ARBA" id="ARBA00022989"/>
    </source>
</evidence>
<evidence type="ECO:0000256" key="8">
    <source>
        <dbReference type="SAM" id="Phobius"/>
    </source>
</evidence>
<dbReference type="Proteomes" id="UP000178606">
    <property type="component" value="Unassembled WGS sequence"/>
</dbReference>
<evidence type="ECO:0000256" key="2">
    <source>
        <dbReference type="ARBA" id="ARBA00022475"/>
    </source>
</evidence>
<feature type="transmembrane region" description="Helical" evidence="8">
    <location>
        <begin position="149"/>
        <end position="167"/>
    </location>
</feature>
<dbReference type="GO" id="GO:0008233">
    <property type="term" value="F:peptidase activity"/>
    <property type="evidence" value="ECO:0007669"/>
    <property type="project" value="UniProtKB-KW"/>
</dbReference>
<feature type="transmembrane region" description="Helical" evidence="8">
    <location>
        <begin position="12"/>
        <end position="33"/>
    </location>
</feature>
<reference evidence="9 10" key="1">
    <citation type="journal article" date="2016" name="Nat. Commun.">
        <title>Thousands of microbial genomes shed light on interconnected biogeochemical processes in an aquifer system.</title>
        <authorList>
            <person name="Anantharaman K."/>
            <person name="Brown C.T."/>
            <person name="Hug L.A."/>
            <person name="Sharon I."/>
            <person name="Castelle C.J."/>
            <person name="Probst A.J."/>
            <person name="Thomas B.C."/>
            <person name="Singh A."/>
            <person name="Wilkins M.J."/>
            <person name="Karaoz U."/>
            <person name="Brodie E.L."/>
            <person name="Williams K.H."/>
            <person name="Hubbard S.S."/>
            <person name="Banfield J.F."/>
        </authorList>
    </citation>
    <scope>NUCLEOTIDE SEQUENCE [LARGE SCALE GENOMIC DNA]</scope>
    <source>
        <strain evidence="10">RIFCSPLOWO2_12_FULL_64_10</strain>
    </source>
</reference>
<evidence type="ECO:0000256" key="7">
    <source>
        <dbReference type="ARBA" id="ARBA00023136"/>
    </source>
</evidence>
<evidence type="ECO:0008006" key="11">
    <source>
        <dbReference type="Google" id="ProtNLM"/>
    </source>
</evidence>
<evidence type="ECO:0000256" key="1">
    <source>
        <dbReference type="ARBA" id="ARBA00004651"/>
    </source>
</evidence>
<evidence type="ECO:0000256" key="3">
    <source>
        <dbReference type="ARBA" id="ARBA00022670"/>
    </source>
</evidence>
<dbReference type="GO" id="GO:0006508">
    <property type="term" value="P:proteolysis"/>
    <property type="evidence" value="ECO:0007669"/>
    <property type="project" value="UniProtKB-KW"/>
</dbReference>
<dbReference type="AlphaFoldDB" id="A0A1F6CQZ5"/>
<keyword evidence="2" id="KW-1003">Cell membrane</keyword>
<feature type="transmembrane region" description="Helical" evidence="8">
    <location>
        <begin position="114"/>
        <end position="137"/>
    </location>
</feature>
<keyword evidence="7 8" id="KW-0472">Membrane</keyword>